<gene>
    <name evidence="2" type="ORF">CBM2594_U20033</name>
</gene>
<evidence type="ECO:0000313" key="2">
    <source>
        <dbReference type="EMBL" id="SPC25846.1"/>
    </source>
</evidence>
<name>A0A7Z7NQA3_9BURK</name>
<dbReference type="InterPro" id="IPR025295">
    <property type="entry name" value="eCIS_core_dom"/>
</dbReference>
<proteinExistence type="predicted"/>
<protein>
    <recommendedName>
        <fullName evidence="1">eCIS core domain-containing protein</fullName>
    </recommendedName>
</protein>
<feature type="domain" description="eCIS core" evidence="1">
    <location>
        <begin position="106"/>
        <end position="185"/>
    </location>
</feature>
<evidence type="ECO:0000313" key="3">
    <source>
        <dbReference type="Proteomes" id="UP000257139"/>
    </source>
</evidence>
<dbReference type="RefSeq" id="WP_115737283.1">
    <property type="nucleotide sequence ID" value="NZ_JABTYD010000006.1"/>
</dbReference>
<evidence type="ECO:0000259" key="1">
    <source>
        <dbReference type="Pfam" id="PF13699"/>
    </source>
</evidence>
<dbReference type="Proteomes" id="UP000257139">
    <property type="component" value="Unassembled WGS sequence"/>
</dbReference>
<accession>A0A7Z7NQA3</accession>
<dbReference type="AlphaFoldDB" id="A0A7Z7NQA3"/>
<sequence>MRITTYSRAMWKHIAFAIIGVTVAPPGYPCGGIFDVDCNLRHGGLSPGNIQRQTGKALGDVAATGRKAVQDVANALNELQASALSGPTLEAAIQSSHDSAQTGAQPIPPAMRQQLTGYASEDSMNRVRYKVGDNGFVNLARLLEQGGAARAVTLIDVVVFRTNEDAQDPATWAHELMHVDQYHEWGLHSFAVQYARNANAVENPAYAKENGYDDWVQQNQRTAATTPIPAAPPLVVGGDNGRFISGAQIQQCGCWGPTTGINADNRCTRGASIAVACQGFCAAGGMPYRWICQ</sequence>
<dbReference type="Pfam" id="PF13699">
    <property type="entry name" value="eCIS_core"/>
    <property type="match status" value="1"/>
</dbReference>
<comment type="caution">
    <text evidence="2">The sequence shown here is derived from an EMBL/GenBank/DDBJ whole genome shotgun (WGS) entry which is preliminary data.</text>
</comment>
<organism evidence="2 3">
    <name type="scientific">Cupriavidus taiwanensis</name>
    <dbReference type="NCBI Taxonomy" id="164546"/>
    <lineage>
        <taxon>Bacteria</taxon>
        <taxon>Pseudomonadati</taxon>
        <taxon>Pseudomonadota</taxon>
        <taxon>Betaproteobacteria</taxon>
        <taxon>Burkholderiales</taxon>
        <taxon>Burkholderiaceae</taxon>
        <taxon>Cupriavidus</taxon>
    </lineage>
</organism>
<reference evidence="2 3" key="1">
    <citation type="submission" date="2018-01" db="EMBL/GenBank/DDBJ databases">
        <authorList>
            <person name="Clerissi C."/>
        </authorList>
    </citation>
    <scope>NUCLEOTIDE SEQUENCE [LARGE SCALE GENOMIC DNA]</scope>
    <source>
        <strain evidence="2">Cupriavidus taiwanensis STM 6021</strain>
    </source>
</reference>
<dbReference type="EMBL" id="OGUU01000049">
    <property type="protein sequence ID" value="SPC25846.1"/>
    <property type="molecule type" value="Genomic_DNA"/>
</dbReference>